<feature type="region of interest" description="Disordered" evidence="1">
    <location>
        <begin position="730"/>
        <end position="775"/>
    </location>
</feature>
<feature type="compositionally biased region" description="Basic and acidic residues" evidence="1">
    <location>
        <begin position="1389"/>
        <end position="1401"/>
    </location>
</feature>
<feature type="domain" description="Synaptonemal complex protein 2 Spt16M-like" evidence="2">
    <location>
        <begin position="64"/>
        <end position="151"/>
    </location>
</feature>
<feature type="compositionally biased region" description="Basic and acidic residues" evidence="1">
    <location>
        <begin position="1121"/>
        <end position="1133"/>
    </location>
</feature>
<sequence length="1483" mass="167666">MINHLWYSSGHAHWICFAIAKRGWSAAVTDIWLGFRWAVIPIKPSMACFMVPAEVDSASIRGSMHEIEDDDYEKFWIDFNTGSERISLLIAPNFPQSQEGESEWDIVSLWKNDVVRCHCKKYGKFWIAEIELKPGALIYGSKDCDETSHLFVTRISTDYSFQDALFKIFGDSCINIQDQQKVSGVSSPLSISMKYPQSTLKSAQGNYKAIKSQALSLQHPSHKLPSNCLSVSSQQSRCIAKASIPSEPMRTPASSCISFSSQASPWYRVQENISKVTVKSESNQPLENNTSENSTHNSEKEHEQLKKSKSTKCSVSTAVVARQNTTVTSSTNQKRTSSSNQTSFKACGETPKEFSPQLTDKNPQRKQHQAYSKNCVNIVQSDGNIVEILQTSENVYPIISQDSNNACPVRRSQRNLAKEKKQTGQCNRGTEKENGKKSNKRTKFNKNQCARKFPDDIEKSPKTNDRNTKHSSKTDPVQSKEPKTPPSKSKKSHKKVKTPVVTVEETRKTPDSKLERKRSRAKEDSVALPTLSTGSDVRKEITKNLKNQPMHNYEMVQEPTISSVYEERKRQASKHTMSSRNLESEPESIHSELLKRSLISPGFTSEEDFKRPHLPFHRDPSRKEDRKGKVEKRDSKKKGSTRKSTSTDDELPKSHGFQVFASEVNIREQISFIEKNANEEVMNYPCNEKQKDDYECFKESKSKTSPTENFFEKEKESSKLSDDIRILKRKELHRNKQNSDIDTSKTNSVPDDHVDHNKKKSKFQPPCERASDSKKQKQEINQCDVYRVDVLQSKTKSAVCPEDCFKSFAHPVQTKNYADHNKSREAYEDKEIGNNTCTEETNNCSGEREGIALKLTKNKENVCHFQRERANLLPFKNRKAASEPLKSNSCDDVSSSNSGFLYIETSHASNDLECNVIDESQCDDMTGPSENVQNYAEIPDVINISAHMEPLEHAKSEKEVCKIKKFDMLGKAPKNFGFEDNELNASGDCNPQNLEPVISSNVESSYVFDKCGIKEKPIGKDPFKIMSHTQDSIELGRAELTSKAGYVDKKVDSQKTKFPTESEDNPFTLSSPGSTHLEFGGGDGPKTLESSDVDKPGRLLRHLRERNKKISYKEWESFESNIDDKSTPKKPKDANVSTVKHNKKTQRDRQDVKILGTQNKTHYETVKQRKTFWTSKEIKTTVTTTSYSKMIDSSCSSDPYNFEADCATTSTEAAPLLPFRSFTMSNSNLSLPASAEKQPNGDGRKVSLKTKTQQRKLPQERYKETETAFGKISLPQLLHKNKKGTSKKSKSIQEKGKKRLKESVEFTLFSSQRSQFEASKTVSGLVFPPLEDSIPCTPYDEIASVASTDALEMCPEKPATSECSWTKSKTPMALQEKMRGKTYKKTKSRALEHQADLGRSEGEDEVEDGPLYQKLHYKQHQKRANVTNIDIQTPRKGKDLCTQKKEATPSRLPALKALGGLKFLEKSVKNRQMNRGKLFLLKL</sequence>
<accession>A0AAV4IBA4</accession>
<evidence type="ECO:0000313" key="4">
    <source>
        <dbReference type="Proteomes" id="UP000762676"/>
    </source>
</evidence>
<feature type="compositionally biased region" description="Basic residues" evidence="1">
    <location>
        <begin position="488"/>
        <end position="497"/>
    </location>
</feature>
<feature type="region of interest" description="Disordered" evidence="1">
    <location>
        <begin position="405"/>
        <end position="656"/>
    </location>
</feature>
<evidence type="ECO:0000259" key="2">
    <source>
        <dbReference type="Pfam" id="PF18584"/>
    </source>
</evidence>
<dbReference type="Pfam" id="PF18584">
    <property type="entry name" value="SYCP2_SLD"/>
    <property type="match status" value="1"/>
</dbReference>
<feature type="compositionally biased region" description="Basic and acidic residues" evidence="1">
    <location>
        <begin position="607"/>
        <end position="634"/>
    </location>
</feature>
<feature type="compositionally biased region" description="Basic and acidic residues" evidence="1">
    <location>
        <begin position="504"/>
        <end position="514"/>
    </location>
</feature>
<feature type="region of interest" description="Disordered" evidence="1">
    <location>
        <begin position="1230"/>
        <end position="1262"/>
    </location>
</feature>
<feature type="compositionally biased region" description="Polar residues" evidence="1">
    <location>
        <begin position="1065"/>
        <end position="1074"/>
    </location>
</feature>
<comment type="caution">
    <text evidence="3">The sequence shown here is derived from an EMBL/GenBank/DDBJ whole genome shotgun (WGS) entry which is preliminary data.</text>
</comment>
<feature type="region of interest" description="Disordered" evidence="1">
    <location>
        <begin position="1054"/>
        <end position="1093"/>
    </location>
</feature>
<feature type="region of interest" description="Disordered" evidence="1">
    <location>
        <begin position="278"/>
        <end position="369"/>
    </location>
</feature>
<organism evidence="3 4">
    <name type="scientific">Elysia marginata</name>
    <dbReference type="NCBI Taxonomy" id="1093978"/>
    <lineage>
        <taxon>Eukaryota</taxon>
        <taxon>Metazoa</taxon>
        <taxon>Spiralia</taxon>
        <taxon>Lophotrochozoa</taxon>
        <taxon>Mollusca</taxon>
        <taxon>Gastropoda</taxon>
        <taxon>Heterobranchia</taxon>
        <taxon>Euthyneura</taxon>
        <taxon>Panpulmonata</taxon>
        <taxon>Sacoglossa</taxon>
        <taxon>Placobranchoidea</taxon>
        <taxon>Plakobranchidae</taxon>
        <taxon>Elysia</taxon>
    </lineage>
</organism>
<feature type="compositionally biased region" description="Basic and acidic residues" evidence="1">
    <location>
        <begin position="452"/>
        <end position="468"/>
    </location>
</feature>
<feature type="compositionally biased region" description="Low complexity" evidence="1">
    <location>
        <begin position="311"/>
        <end position="321"/>
    </location>
</feature>
<dbReference type="Proteomes" id="UP000762676">
    <property type="component" value="Unassembled WGS sequence"/>
</dbReference>
<dbReference type="InterPro" id="IPR040560">
    <property type="entry name" value="SYCP2_SLD"/>
</dbReference>
<feature type="compositionally biased region" description="Low complexity" evidence="1">
    <location>
        <begin position="287"/>
        <end position="296"/>
    </location>
</feature>
<feature type="region of interest" description="Disordered" evidence="1">
    <location>
        <begin position="1378"/>
        <end position="1407"/>
    </location>
</feature>
<reference evidence="3 4" key="1">
    <citation type="journal article" date="2021" name="Elife">
        <title>Chloroplast acquisition without the gene transfer in kleptoplastic sea slugs, Plakobranchus ocellatus.</title>
        <authorList>
            <person name="Maeda T."/>
            <person name="Takahashi S."/>
            <person name="Yoshida T."/>
            <person name="Shimamura S."/>
            <person name="Takaki Y."/>
            <person name="Nagai Y."/>
            <person name="Toyoda A."/>
            <person name="Suzuki Y."/>
            <person name="Arimoto A."/>
            <person name="Ishii H."/>
            <person name="Satoh N."/>
            <person name="Nishiyama T."/>
            <person name="Hasebe M."/>
            <person name="Maruyama T."/>
            <person name="Minagawa J."/>
            <person name="Obokata J."/>
            <person name="Shigenobu S."/>
        </authorList>
    </citation>
    <scope>NUCLEOTIDE SEQUENCE [LARGE SCALE GENOMIC DNA]</scope>
</reference>
<protein>
    <recommendedName>
        <fullName evidence="2">Synaptonemal complex protein 2 Spt16M-like domain-containing protein</fullName>
    </recommendedName>
</protein>
<evidence type="ECO:0000313" key="3">
    <source>
        <dbReference type="EMBL" id="GFS06833.1"/>
    </source>
</evidence>
<feature type="compositionally biased region" description="Basic and acidic residues" evidence="1">
    <location>
        <begin position="297"/>
        <end position="306"/>
    </location>
</feature>
<feature type="compositionally biased region" description="Polar residues" evidence="1">
    <location>
        <begin position="322"/>
        <end position="344"/>
    </location>
</feature>
<keyword evidence="4" id="KW-1185">Reference proteome</keyword>
<gene>
    <name evidence="3" type="ORF">ElyMa_002974500</name>
</gene>
<proteinExistence type="predicted"/>
<feature type="region of interest" description="Disordered" evidence="1">
    <location>
        <begin position="1121"/>
        <end position="1149"/>
    </location>
</feature>
<dbReference type="EMBL" id="BMAT01006126">
    <property type="protein sequence ID" value="GFS06833.1"/>
    <property type="molecule type" value="Genomic_DNA"/>
</dbReference>
<feature type="region of interest" description="Disordered" evidence="1">
    <location>
        <begin position="696"/>
        <end position="715"/>
    </location>
</feature>
<name>A0AAV4IBA4_9GAST</name>
<evidence type="ECO:0000256" key="1">
    <source>
        <dbReference type="SAM" id="MobiDB-lite"/>
    </source>
</evidence>